<keyword evidence="7" id="KW-1185">Reference proteome</keyword>
<dbReference type="AlphaFoldDB" id="A0A8J1LXJ3"/>
<gene>
    <name evidence="8" type="primary">LOC121398845</name>
</gene>
<reference evidence="8" key="1">
    <citation type="submission" date="2025-08" db="UniProtKB">
        <authorList>
            <consortium name="RefSeq"/>
        </authorList>
    </citation>
    <scope>IDENTIFICATION</scope>
    <source>
        <strain evidence="8">J_2021</strain>
        <tissue evidence="8">Erythrocytes</tissue>
    </source>
</reference>
<dbReference type="GeneID" id="121398845"/>
<dbReference type="GO" id="GO:0005179">
    <property type="term" value="F:hormone activity"/>
    <property type="evidence" value="ECO:0000318"/>
    <property type="project" value="GO_Central"/>
</dbReference>
<evidence type="ECO:0000256" key="2">
    <source>
        <dbReference type="ARBA" id="ARBA00005669"/>
    </source>
</evidence>
<protein>
    <submittedName>
        <fullName evidence="8">Meteorin-like protein</fullName>
    </submittedName>
</protein>
<feature type="signal peptide" evidence="6">
    <location>
        <begin position="1"/>
        <end position="33"/>
    </location>
</feature>
<evidence type="ECO:0000256" key="3">
    <source>
        <dbReference type="ARBA" id="ARBA00022525"/>
    </source>
</evidence>
<organism evidence="7 8">
    <name type="scientific">Xenopus laevis</name>
    <name type="common">African clawed frog</name>
    <dbReference type="NCBI Taxonomy" id="8355"/>
    <lineage>
        <taxon>Eukaryota</taxon>
        <taxon>Metazoa</taxon>
        <taxon>Chordata</taxon>
        <taxon>Craniata</taxon>
        <taxon>Vertebrata</taxon>
        <taxon>Euteleostomi</taxon>
        <taxon>Amphibia</taxon>
        <taxon>Batrachia</taxon>
        <taxon>Anura</taxon>
        <taxon>Pipoidea</taxon>
        <taxon>Pipidae</taxon>
        <taxon>Xenopodinae</taxon>
        <taxon>Xenopus</taxon>
        <taxon>Xenopus</taxon>
    </lineage>
</organism>
<name>A0A8J1LXJ3_XENLA</name>
<sequence>MHPVSNNMLRHKLLHWVCAAGMLLLVMLKLGFAGDSCSWKGSGLIRNPHSRAVEQIHLRCTQGSLLWMYPTRALRVILEPNLANGKYTTACIKPSSSFHGADIYIEEGGKMHLLVNEAHGTQHLRCFGMDTTHRVTIFLMAHLAMSPNEPISIRYAHIEVGDIGLIRSWALGLNDRIRKKATRLRSDGIFYPTQSSLYRSGTPIGWPHTDQ</sequence>
<keyword evidence="3" id="KW-0964">Secreted</keyword>
<evidence type="ECO:0000256" key="5">
    <source>
        <dbReference type="ARBA" id="ARBA00023157"/>
    </source>
</evidence>
<proteinExistence type="inferred from homology"/>
<feature type="chain" id="PRO_5035272100" evidence="6">
    <location>
        <begin position="34"/>
        <end position="211"/>
    </location>
</feature>
<dbReference type="RefSeq" id="XP_041434218.1">
    <property type="nucleotide sequence ID" value="XM_041578284.1"/>
</dbReference>
<keyword evidence="5" id="KW-1015">Disulfide bond</keyword>
<dbReference type="Proteomes" id="UP000186698">
    <property type="component" value="Chromosome 9_10S"/>
</dbReference>
<dbReference type="GO" id="GO:0005615">
    <property type="term" value="C:extracellular space"/>
    <property type="evidence" value="ECO:0000318"/>
    <property type="project" value="GO_Central"/>
</dbReference>
<accession>A0A8J1LXJ3</accession>
<evidence type="ECO:0000313" key="8">
    <source>
        <dbReference type="RefSeq" id="XP_041434218.1"/>
    </source>
</evidence>
<dbReference type="PANTHER" id="PTHR28593">
    <property type="entry name" value="METEORIN-LIKE PROTEIN"/>
    <property type="match status" value="1"/>
</dbReference>
<keyword evidence="4 6" id="KW-0732">Signal</keyword>
<dbReference type="PANTHER" id="PTHR28593:SF4">
    <property type="entry name" value="METEORIN-LIKE PROTEIN"/>
    <property type="match status" value="1"/>
</dbReference>
<dbReference type="InterPro" id="IPR051998">
    <property type="entry name" value="Meteorin-like"/>
</dbReference>
<evidence type="ECO:0000256" key="6">
    <source>
        <dbReference type="SAM" id="SignalP"/>
    </source>
</evidence>
<comment type="subcellular location">
    <subcellularLocation>
        <location evidence="1">Secreted</location>
    </subcellularLocation>
</comment>
<evidence type="ECO:0000256" key="1">
    <source>
        <dbReference type="ARBA" id="ARBA00004613"/>
    </source>
</evidence>
<dbReference type="OrthoDB" id="6092325at2759"/>
<evidence type="ECO:0000256" key="4">
    <source>
        <dbReference type="ARBA" id="ARBA00022729"/>
    </source>
</evidence>
<comment type="similarity">
    <text evidence="2">Belongs to the meteorin family.</text>
</comment>
<evidence type="ECO:0000313" key="7">
    <source>
        <dbReference type="Proteomes" id="UP000186698"/>
    </source>
</evidence>
<dbReference type="KEGG" id="xla:121398845"/>